<dbReference type="PANTHER" id="PTHR43818:SF3">
    <property type="entry name" value="OXIDOREDUCTASE-RELATED"/>
    <property type="match status" value="1"/>
</dbReference>
<dbReference type="Gene3D" id="3.40.50.720">
    <property type="entry name" value="NAD(P)-binding Rossmann-like Domain"/>
    <property type="match status" value="1"/>
</dbReference>
<sequence>MHKSTRREHLKRSALAFGATILPSYLTSARAAGDRLPPSERINLACVGVGGRASKVIPSLCRDGVAEPVAFCDVDFELPKGTADILKKYPSVPRFNDFREMFDKMGDDIDAVSVVVPDHSHFCATILAMSMGKHVYVEKPLTRTFHESELLKRAEKKYGVVTQMGNQGHTGTGFDTFSKMVKLGLCNNITKMDAWKSPGLWFMKQEERLKGKPTVDPIPPSLNDYDLWCGPRKMLPFNKLYHPFSWRGFYEYGMGMLGDWGAHIVDYAHDKLNLGLPTQLKSLYMEDHNDIFYPLSSHLSMQFPARGEMPGLNLTWRDGGDFRPKALERFLKGNASGNPRSRGGGTLLYSDNSDFAILRGHHGDAPEIIPSATQKEYADRLKLDDAASTQPDHFQSFLNACKGEGKTNSPFSSAATLTQVLALGTITQYLNTDLTFDPNQKKFVGNDDANVLLNPPVRSDWEEFYRMA</sequence>
<gene>
    <name evidence="3" type="primary">yvaA_1</name>
    <name evidence="3" type="ORF">CA13_01830</name>
</gene>
<evidence type="ECO:0000313" key="3">
    <source>
        <dbReference type="EMBL" id="TWT78786.1"/>
    </source>
</evidence>
<dbReference type="InterPro" id="IPR036291">
    <property type="entry name" value="NAD(P)-bd_dom_sf"/>
</dbReference>
<organism evidence="3 4">
    <name type="scientific">Novipirellula herctigrandis</name>
    <dbReference type="NCBI Taxonomy" id="2527986"/>
    <lineage>
        <taxon>Bacteria</taxon>
        <taxon>Pseudomonadati</taxon>
        <taxon>Planctomycetota</taxon>
        <taxon>Planctomycetia</taxon>
        <taxon>Pirellulales</taxon>
        <taxon>Pirellulaceae</taxon>
        <taxon>Novipirellula</taxon>
    </lineage>
</organism>
<evidence type="ECO:0000259" key="2">
    <source>
        <dbReference type="Pfam" id="PF19051"/>
    </source>
</evidence>
<dbReference type="OrthoDB" id="255433at2"/>
<dbReference type="RefSeq" id="WP_146393875.1">
    <property type="nucleotide sequence ID" value="NZ_SJPJ01000001.1"/>
</dbReference>
<dbReference type="GO" id="GO:0016491">
    <property type="term" value="F:oxidoreductase activity"/>
    <property type="evidence" value="ECO:0007669"/>
    <property type="project" value="UniProtKB-KW"/>
</dbReference>
<dbReference type="SUPFAM" id="SSF55347">
    <property type="entry name" value="Glyceraldehyde-3-phosphate dehydrogenase-like, C-terminal domain"/>
    <property type="match status" value="1"/>
</dbReference>
<protein>
    <submittedName>
        <fullName evidence="3">Putative oxidoreductase YvaA</fullName>
        <ecNumber evidence="3">1.-.-.-</ecNumber>
    </submittedName>
</protein>
<dbReference type="PANTHER" id="PTHR43818">
    <property type="entry name" value="BCDNA.GH03377"/>
    <property type="match status" value="1"/>
</dbReference>
<dbReference type="Proteomes" id="UP000315010">
    <property type="component" value="Unassembled WGS sequence"/>
</dbReference>
<proteinExistence type="predicted"/>
<dbReference type="EMBL" id="SJPJ01000001">
    <property type="protein sequence ID" value="TWT78786.1"/>
    <property type="molecule type" value="Genomic_DNA"/>
</dbReference>
<dbReference type="InterPro" id="IPR000683">
    <property type="entry name" value="Gfo/Idh/MocA-like_OxRdtase_N"/>
</dbReference>
<feature type="domain" description="Gfo/Idh/MocA-like oxidoreductase bacterial type C-terminal" evidence="2">
    <location>
        <begin position="410"/>
        <end position="462"/>
    </location>
</feature>
<dbReference type="Pfam" id="PF01408">
    <property type="entry name" value="GFO_IDH_MocA"/>
    <property type="match status" value="1"/>
</dbReference>
<dbReference type="AlphaFoldDB" id="A0A5C5YVJ7"/>
<dbReference type="EC" id="1.-.-.-" evidence="3"/>
<accession>A0A5C5YVJ7</accession>
<keyword evidence="3" id="KW-0560">Oxidoreductase</keyword>
<comment type="caution">
    <text evidence="3">The sequence shown here is derived from an EMBL/GenBank/DDBJ whole genome shotgun (WGS) entry which is preliminary data.</text>
</comment>
<dbReference type="InterPro" id="IPR050463">
    <property type="entry name" value="Gfo/Idh/MocA_oxidrdct_glycsds"/>
</dbReference>
<dbReference type="PROSITE" id="PS51318">
    <property type="entry name" value="TAT"/>
    <property type="match status" value="1"/>
</dbReference>
<dbReference type="Pfam" id="PF19051">
    <property type="entry name" value="GFO_IDH_MocA_C2"/>
    <property type="match status" value="2"/>
</dbReference>
<evidence type="ECO:0000259" key="1">
    <source>
        <dbReference type="Pfam" id="PF01408"/>
    </source>
</evidence>
<dbReference type="GO" id="GO:0000166">
    <property type="term" value="F:nucleotide binding"/>
    <property type="evidence" value="ECO:0007669"/>
    <property type="project" value="InterPro"/>
</dbReference>
<evidence type="ECO:0000313" key="4">
    <source>
        <dbReference type="Proteomes" id="UP000315010"/>
    </source>
</evidence>
<dbReference type="InterPro" id="IPR043906">
    <property type="entry name" value="Gfo/Idh/MocA_OxRdtase_bact_C"/>
</dbReference>
<name>A0A5C5YVJ7_9BACT</name>
<keyword evidence="4" id="KW-1185">Reference proteome</keyword>
<dbReference type="InterPro" id="IPR006311">
    <property type="entry name" value="TAT_signal"/>
</dbReference>
<feature type="domain" description="Gfo/Idh/MocA-like oxidoreductase bacterial type C-terminal" evidence="2">
    <location>
        <begin position="212"/>
        <end position="266"/>
    </location>
</feature>
<dbReference type="SUPFAM" id="SSF51735">
    <property type="entry name" value="NAD(P)-binding Rossmann-fold domains"/>
    <property type="match status" value="1"/>
</dbReference>
<feature type="domain" description="Gfo/Idh/MocA-like oxidoreductase N-terminal" evidence="1">
    <location>
        <begin position="42"/>
        <end position="165"/>
    </location>
</feature>
<reference evidence="3 4" key="1">
    <citation type="submission" date="2019-02" db="EMBL/GenBank/DDBJ databases">
        <title>Deep-cultivation of Planctomycetes and their phenomic and genomic characterization uncovers novel biology.</title>
        <authorList>
            <person name="Wiegand S."/>
            <person name="Jogler M."/>
            <person name="Boedeker C."/>
            <person name="Pinto D."/>
            <person name="Vollmers J."/>
            <person name="Rivas-Marin E."/>
            <person name="Kohn T."/>
            <person name="Peeters S.H."/>
            <person name="Heuer A."/>
            <person name="Rast P."/>
            <person name="Oberbeckmann S."/>
            <person name="Bunk B."/>
            <person name="Jeske O."/>
            <person name="Meyerdierks A."/>
            <person name="Storesund J.E."/>
            <person name="Kallscheuer N."/>
            <person name="Luecker S."/>
            <person name="Lage O.M."/>
            <person name="Pohl T."/>
            <person name="Merkel B.J."/>
            <person name="Hornburger P."/>
            <person name="Mueller R.-W."/>
            <person name="Bruemmer F."/>
            <person name="Labrenz M."/>
            <person name="Spormann A.M."/>
            <person name="Op Den Camp H."/>
            <person name="Overmann J."/>
            <person name="Amann R."/>
            <person name="Jetten M.S.M."/>
            <person name="Mascher T."/>
            <person name="Medema M.H."/>
            <person name="Devos D.P."/>
            <person name="Kaster A.-K."/>
            <person name="Ovreas L."/>
            <person name="Rohde M."/>
            <person name="Galperin M.Y."/>
            <person name="Jogler C."/>
        </authorList>
    </citation>
    <scope>NUCLEOTIDE SEQUENCE [LARGE SCALE GENOMIC DNA]</scope>
    <source>
        <strain evidence="3 4">CA13</strain>
    </source>
</reference>